<sequence>MSGQKAYYGKIDRGGKVEIRDLRSDALVEDADKWYLGRLRRILQRQHERRGYKRDISYVMFVPKYATEDHTVLHNIRTSSRGKYLFGTKGYTLNELRQGLAEIEK</sequence>
<reference evidence="2" key="1">
    <citation type="journal article" date="2019" name="Int. J. Syst. Evol. Microbiol.">
        <title>The Global Catalogue of Microorganisms (GCM) 10K type strain sequencing project: providing services to taxonomists for standard genome sequencing and annotation.</title>
        <authorList>
            <consortium name="The Broad Institute Genomics Platform"/>
            <consortium name="The Broad Institute Genome Sequencing Center for Infectious Disease"/>
            <person name="Wu L."/>
            <person name="Ma J."/>
        </authorList>
    </citation>
    <scope>NUCLEOTIDE SEQUENCE [LARGE SCALE GENOMIC DNA]</scope>
    <source>
        <strain evidence="2">CCUG 57942</strain>
    </source>
</reference>
<accession>A0ABW4ZBG1</accession>
<organism evidence="1 2">
    <name type="scientific">Rubritalea tangerina</name>
    <dbReference type="NCBI Taxonomy" id="430798"/>
    <lineage>
        <taxon>Bacteria</taxon>
        <taxon>Pseudomonadati</taxon>
        <taxon>Verrucomicrobiota</taxon>
        <taxon>Verrucomicrobiia</taxon>
        <taxon>Verrucomicrobiales</taxon>
        <taxon>Rubritaleaceae</taxon>
        <taxon>Rubritalea</taxon>
    </lineage>
</organism>
<dbReference type="Proteomes" id="UP001597389">
    <property type="component" value="Unassembled WGS sequence"/>
</dbReference>
<proteinExistence type="predicted"/>
<dbReference type="EMBL" id="JBHUJB010000035">
    <property type="protein sequence ID" value="MFD2158881.1"/>
    <property type="molecule type" value="Genomic_DNA"/>
</dbReference>
<gene>
    <name evidence="1" type="ORF">ACFSW8_08235</name>
</gene>
<comment type="caution">
    <text evidence="1">The sequence shown here is derived from an EMBL/GenBank/DDBJ whole genome shotgun (WGS) entry which is preliminary data.</text>
</comment>
<dbReference type="RefSeq" id="WP_377177932.1">
    <property type="nucleotide sequence ID" value="NZ_JBHUJB010000035.1"/>
</dbReference>
<name>A0ABW4ZBG1_9BACT</name>
<evidence type="ECO:0000313" key="2">
    <source>
        <dbReference type="Proteomes" id="UP001597389"/>
    </source>
</evidence>
<keyword evidence="2" id="KW-1185">Reference proteome</keyword>
<evidence type="ECO:0000313" key="1">
    <source>
        <dbReference type="EMBL" id="MFD2158881.1"/>
    </source>
</evidence>
<protein>
    <submittedName>
        <fullName evidence="1">Uncharacterized protein</fullName>
    </submittedName>
</protein>